<dbReference type="PANTHER" id="PTHR30329:SF21">
    <property type="entry name" value="LIPOPROTEIN YIAD-RELATED"/>
    <property type="match status" value="1"/>
</dbReference>
<sequence>MPGYLFYSENFSLAGHTSSNPFNIVALLEPIEVGNKVILKNIFFDTNKYQLEVESKSELQKLLEFLALNPTVHIEISGHTDNVGNDDLNQKLSENRAKSVYDYLLSGKVDPGRLIYKGYGKSQPIAPNDNDENRAKNRRTEFKITAK</sequence>
<comment type="caution">
    <text evidence="7">The sequence shown here is derived from an EMBL/GenBank/DDBJ whole genome shotgun (WGS) entry which is preliminary data.</text>
</comment>
<reference evidence="7 8" key="1">
    <citation type="submission" date="2020-05" db="EMBL/GenBank/DDBJ databases">
        <authorList>
            <person name="Khan S.A."/>
            <person name="Jeon C.O."/>
            <person name="Chun B.H."/>
        </authorList>
    </citation>
    <scope>NUCLEOTIDE SEQUENCE [LARGE SCALE GENOMIC DNA]</scope>
    <source>
        <strain evidence="7 8">S1162</strain>
    </source>
</reference>
<keyword evidence="8" id="KW-1185">Reference proteome</keyword>
<dbReference type="Pfam" id="PF00691">
    <property type="entry name" value="OmpA"/>
    <property type="match status" value="1"/>
</dbReference>
<feature type="region of interest" description="Disordered" evidence="5">
    <location>
        <begin position="120"/>
        <end position="147"/>
    </location>
</feature>
<evidence type="ECO:0000256" key="4">
    <source>
        <dbReference type="PROSITE-ProRule" id="PRU00473"/>
    </source>
</evidence>
<dbReference type="EMBL" id="JABFCR010000002">
    <property type="protein sequence ID" value="NNU33079.1"/>
    <property type="molecule type" value="Genomic_DNA"/>
</dbReference>
<dbReference type="Gene3D" id="3.30.1330.60">
    <property type="entry name" value="OmpA-like domain"/>
    <property type="match status" value="1"/>
</dbReference>
<proteinExistence type="predicted"/>
<dbReference type="PRINTS" id="PR01023">
    <property type="entry name" value="NAFLGMOTY"/>
</dbReference>
<dbReference type="PROSITE" id="PS01068">
    <property type="entry name" value="OMPA_1"/>
    <property type="match status" value="1"/>
</dbReference>
<dbReference type="RefSeq" id="WP_175268779.1">
    <property type="nucleotide sequence ID" value="NZ_JABFCR010000002.1"/>
</dbReference>
<dbReference type="InterPro" id="IPR006665">
    <property type="entry name" value="OmpA-like"/>
</dbReference>
<dbReference type="InterPro" id="IPR006690">
    <property type="entry name" value="OMPA-like_CS"/>
</dbReference>
<dbReference type="InterPro" id="IPR036737">
    <property type="entry name" value="OmpA-like_sf"/>
</dbReference>
<feature type="domain" description="OmpA-like" evidence="6">
    <location>
        <begin position="33"/>
        <end position="147"/>
    </location>
</feature>
<accession>A0ABX1W1H2</accession>
<dbReference type="SUPFAM" id="SSF103088">
    <property type="entry name" value="OmpA-like"/>
    <property type="match status" value="1"/>
</dbReference>
<evidence type="ECO:0000256" key="5">
    <source>
        <dbReference type="SAM" id="MobiDB-lite"/>
    </source>
</evidence>
<dbReference type="PROSITE" id="PS51123">
    <property type="entry name" value="OMPA_2"/>
    <property type="match status" value="1"/>
</dbReference>
<protein>
    <submittedName>
        <fullName evidence="7">OmpA family protein</fullName>
    </submittedName>
</protein>
<dbReference type="Proteomes" id="UP000566071">
    <property type="component" value="Unassembled WGS sequence"/>
</dbReference>
<evidence type="ECO:0000256" key="3">
    <source>
        <dbReference type="ARBA" id="ARBA00023237"/>
    </source>
</evidence>
<name>A0ABX1W1H2_9SPHI</name>
<organism evidence="7 8">
    <name type="scientific">Mucilaginibacter humi</name>
    <dbReference type="NCBI Taxonomy" id="2732510"/>
    <lineage>
        <taxon>Bacteria</taxon>
        <taxon>Pseudomonadati</taxon>
        <taxon>Bacteroidota</taxon>
        <taxon>Sphingobacteriia</taxon>
        <taxon>Sphingobacteriales</taxon>
        <taxon>Sphingobacteriaceae</taxon>
        <taxon>Mucilaginibacter</taxon>
    </lineage>
</organism>
<evidence type="ECO:0000256" key="1">
    <source>
        <dbReference type="ARBA" id="ARBA00004442"/>
    </source>
</evidence>
<dbReference type="InterPro" id="IPR050330">
    <property type="entry name" value="Bact_OuterMem_StrucFunc"/>
</dbReference>
<dbReference type="CDD" id="cd07185">
    <property type="entry name" value="OmpA_C-like"/>
    <property type="match status" value="1"/>
</dbReference>
<keyword evidence="3" id="KW-0998">Cell outer membrane</keyword>
<comment type="subcellular location">
    <subcellularLocation>
        <location evidence="1">Cell outer membrane</location>
    </subcellularLocation>
</comment>
<dbReference type="PANTHER" id="PTHR30329">
    <property type="entry name" value="STATOR ELEMENT OF FLAGELLAR MOTOR COMPLEX"/>
    <property type="match status" value="1"/>
</dbReference>
<evidence type="ECO:0000256" key="2">
    <source>
        <dbReference type="ARBA" id="ARBA00023136"/>
    </source>
</evidence>
<evidence type="ECO:0000313" key="7">
    <source>
        <dbReference type="EMBL" id="NNU33079.1"/>
    </source>
</evidence>
<gene>
    <name evidence="7" type="ORF">HK413_00750</name>
</gene>
<keyword evidence="2 4" id="KW-0472">Membrane</keyword>
<dbReference type="InterPro" id="IPR006664">
    <property type="entry name" value="OMP_bac"/>
</dbReference>
<dbReference type="PRINTS" id="PR01021">
    <property type="entry name" value="OMPADOMAIN"/>
</dbReference>
<feature type="compositionally biased region" description="Basic and acidic residues" evidence="5">
    <location>
        <begin position="131"/>
        <end position="147"/>
    </location>
</feature>
<evidence type="ECO:0000259" key="6">
    <source>
        <dbReference type="PROSITE" id="PS51123"/>
    </source>
</evidence>
<evidence type="ECO:0000313" key="8">
    <source>
        <dbReference type="Proteomes" id="UP000566071"/>
    </source>
</evidence>